<feature type="domain" description="HTH araC/xylS-type" evidence="4">
    <location>
        <begin position="210"/>
        <end position="306"/>
    </location>
</feature>
<dbReference type="InterPro" id="IPR018062">
    <property type="entry name" value="HTH_AraC-typ_CS"/>
</dbReference>
<sequence>MTSVVNFQAAAQHVASPDKQDLQALTQLLGKYAPHDGDFSLAGDAVHVVRSSVQHTETHYMLSQPSICIVPQGAKRVALANQTFEYDHSKMVVYAAEVPIHVTITQASVAAPYFCLVIPINPRALNRLVLTVFPHGVPRAEKTRAVYVGDASAPIVSTARRLMDIIHQQQDTDLLVPHTIDEILLRLLRSPVGPAIAQLGVSDSHAEKIANAISWIKTHFTKALSVDDLARRVGMSTSSFHAHFKAVTQLSPLQFQKVLRLQEARELLRSGTTDVTSVAFQVGYASASQFSREYTREFDIAPSKDI</sequence>
<keyword evidence="6" id="KW-1185">Reference proteome</keyword>
<dbReference type="AlphaFoldDB" id="A0A918JQ59"/>
<evidence type="ECO:0000259" key="4">
    <source>
        <dbReference type="PROSITE" id="PS01124"/>
    </source>
</evidence>
<reference evidence="5" key="2">
    <citation type="submission" date="2020-09" db="EMBL/GenBank/DDBJ databases">
        <authorList>
            <person name="Sun Q."/>
            <person name="Kim S."/>
        </authorList>
    </citation>
    <scope>NUCLEOTIDE SEQUENCE</scope>
    <source>
        <strain evidence="5">KCTC 22164</strain>
    </source>
</reference>
<keyword evidence="1" id="KW-0805">Transcription regulation</keyword>
<evidence type="ECO:0000256" key="3">
    <source>
        <dbReference type="ARBA" id="ARBA00023163"/>
    </source>
</evidence>
<keyword evidence="3" id="KW-0804">Transcription</keyword>
<keyword evidence="2" id="KW-0238">DNA-binding</keyword>
<reference evidence="5" key="1">
    <citation type="journal article" date="2014" name="Int. J. Syst. Evol. Microbiol.">
        <title>Complete genome sequence of Corynebacterium casei LMG S-19264T (=DSM 44701T), isolated from a smear-ripened cheese.</title>
        <authorList>
            <consortium name="US DOE Joint Genome Institute (JGI-PGF)"/>
            <person name="Walter F."/>
            <person name="Albersmeier A."/>
            <person name="Kalinowski J."/>
            <person name="Ruckert C."/>
        </authorList>
    </citation>
    <scope>NUCLEOTIDE SEQUENCE</scope>
    <source>
        <strain evidence="5">KCTC 22164</strain>
    </source>
</reference>
<evidence type="ECO:0000256" key="1">
    <source>
        <dbReference type="ARBA" id="ARBA00023015"/>
    </source>
</evidence>
<dbReference type="InterPro" id="IPR009594">
    <property type="entry name" value="Tscrpt_reg_HTH_AraC_N"/>
</dbReference>
<dbReference type="SMART" id="SM00342">
    <property type="entry name" value="HTH_ARAC"/>
    <property type="match status" value="1"/>
</dbReference>
<dbReference type="EMBL" id="BMXP01000010">
    <property type="protein sequence ID" value="GGW93821.1"/>
    <property type="molecule type" value="Genomic_DNA"/>
</dbReference>
<evidence type="ECO:0000313" key="5">
    <source>
        <dbReference type="EMBL" id="GGW93821.1"/>
    </source>
</evidence>
<protein>
    <submittedName>
        <fullName evidence="5">AraC family transcriptional regulator</fullName>
    </submittedName>
</protein>
<dbReference type="PROSITE" id="PS01124">
    <property type="entry name" value="HTH_ARAC_FAMILY_2"/>
    <property type="match status" value="1"/>
</dbReference>
<dbReference type="RefSeq" id="WP_189407913.1">
    <property type="nucleotide sequence ID" value="NZ_BMXP01000010.1"/>
</dbReference>
<evidence type="ECO:0000313" key="6">
    <source>
        <dbReference type="Proteomes" id="UP000631300"/>
    </source>
</evidence>
<dbReference type="PANTHER" id="PTHR43436">
    <property type="entry name" value="ARAC-FAMILY TRANSCRIPTIONAL REGULATOR"/>
    <property type="match status" value="1"/>
</dbReference>
<proteinExistence type="predicted"/>
<name>A0A918JQ59_9ALTE</name>
<dbReference type="PROSITE" id="PS00041">
    <property type="entry name" value="HTH_ARAC_FAMILY_1"/>
    <property type="match status" value="1"/>
</dbReference>
<dbReference type="Pfam" id="PF06719">
    <property type="entry name" value="AraC_N"/>
    <property type="match status" value="1"/>
</dbReference>
<dbReference type="InterPro" id="IPR009057">
    <property type="entry name" value="Homeodomain-like_sf"/>
</dbReference>
<accession>A0A918JQ59</accession>
<dbReference type="Proteomes" id="UP000631300">
    <property type="component" value="Unassembled WGS sequence"/>
</dbReference>
<dbReference type="GO" id="GO:0003700">
    <property type="term" value="F:DNA-binding transcription factor activity"/>
    <property type="evidence" value="ECO:0007669"/>
    <property type="project" value="InterPro"/>
</dbReference>
<dbReference type="Pfam" id="PF12833">
    <property type="entry name" value="HTH_18"/>
    <property type="match status" value="1"/>
</dbReference>
<dbReference type="GO" id="GO:0043565">
    <property type="term" value="F:sequence-specific DNA binding"/>
    <property type="evidence" value="ECO:0007669"/>
    <property type="project" value="InterPro"/>
</dbReference>
<comment type="caution">
    <text evidence="5">The sequence shown here is derived from an EMBL/GenBank/DDBJ whole genome shotgun (WGS) entry which is preliminary data.</text>
</comment>
<gene>
    <name evidence="5" type="ORF">GCM10007391_30150</name>
</gene>
<dbReference type="SUPFAM" id="SSF46689">
    <property type="entry name" value="Homeodomain-like"/>
    <property type="match status" value="2"/>
</dbReference>
<dbReference type="Gene3D" id="1.10.10.60">
    <property type="entry name" value="Homeodomain-like"/>
    <property type="match status" value="2"/>
</dbReference>
<evidence type="ECO:0000256" key="2">
    <source>
        <dbReference type="ARBA" id="ARBA00023125"/>
    </source>
</evidence>
<dbReference type="InterPro" id="IPR018060">
    <property type="entry name" value="HTH_AraC"/>
</dbReference>
<dbReference type="PANTHER" id="PTHR43436:SF1">
    <property type="entry name" value="TRANSCRIPTIONAL REGULATORY PROTEIN"/>
    <property type="match status" value="1"/>
</dbReference>
<organism evidence="5 6">
    <name type="scientific">Alteromonas halophila</name>
    <dbReference type="NCBI Taxonomy" id="516698"/>
    <lineage>
        <taxon>Bacteria</taxon>
        <taxon>Pseudomonadati</taxon>
        <taxon>Pseudomonadota</taxon>
        <taxon>Gammaproteobacteria</taxon>
        <taxon>Alteromonadales</taxon>
        <taxon>Alteromonadaceae</taxon>
        <taxon>Alteromonas/Salinimonas group</taxon>
        <taxon>Alteromonas</taxon>
    </lineage>
</organism>